<feature type="compositionally biased region" description="Polar residues" evidence="1">
    <location>
        <begin position="1"/>
        <end position="16"/>
    </location>
</feature>
<dbReference type="AlphaFoldDB" id="A0A438K8E8"/>
<dbReference type="EMBL" id="QGNW01000013">
    <property type="protein sequence ID" value="RVX17480.1"/>
    <property type="molecule type" value="Genomic_DNA"/>
</dbReference>
<keyword evidence="2" id="KW-0812">Transmembrane</keyword>
<evidence type="ECO:0000256" key="1">
    <source>
        <dbReference type="SAM" id="MobiDB-lite"/>
    </source>
</evidence>
<feature type="compositionally biased region" description="Basic and acidic residues" evidence="1">
    <location>
        <begin position="66"/>
        <end position="86"/>
    </location>
</feature>
<gene>
    <name evidence="3" type="primary">PCR8_2</name>
    <name evidence="3" type="ORF">CK203_003865</name>
</gene>
<feature type="transmembrane region" description="Helical" evidence="2">
    <location>
        <begin position="244"/>
        <end position="262"/>
    </location>
</feature>
<evidence type="ECO:0000313" key="4">
    <source>
        <dbReference type="Proteomes" id="UP000288805"/>
    </source>
</evidence>
<evidence type="ECO:0000313" key="3">
    <source>
        <dbReference type="EMBL" id="RVX17480.1"/>
    </source>
</evidence>
<proteinExistence type="predicted"/>
<name>A0A438K8E8_VITVI</name>
<dbReference type="InterPro" id="IPR006461">
    <property type="entry name" value="PLAC_motif_containing"/>
</dbReference>
<dbReference type="Pfam" id="PF04749">
    <property type="entry name" value="PLAC8"/>
    <property type="match status" value="1"/>
</dbReference>
<dbReference type="NCBIfam" id="TIGR01571">
    <property type="entry name" value="A_thal_Cys_rich"/>
    <property type="match status" value="1"/>
</dbReference>
<feature type="region of interest" description="Disordered" evidence="1">
    <location>
        <begin position="1"/>
        <end position="129"/>
    </location>
</feature>
<accession>A0A438K8E8</accession>
<protein>
    <submittedName>
        <fullName evidence="3">Protein plant cadmium resistance 8</fullName>
    </submittedName>
</protein>
<keyword evidence="2" id="KW-0472">Membrane</keyword>
<keyword evidence="2" id="KW-1133">Transmembrane helix</keyword>
<dbReference type="PANTHER" id="PTHR15907">
    <property type="entry name" value="DUF614 FAMILY PROTEIN-RELATED"/>
    <property type="match status" value="1"/>
</dbReference>
<organism evidence="3 4">
    <name type="scientific">Vitis vinifera</name>
    <name type="common">Grape</name>
    <dbReference type="NCBI Taxonomy" id="29760"/>
    <lineage>
        <taxon>Eukaryota</taxon>
        <taxon>Viridiplantae</taxon>
        <taxon>Streptophyta</taxon>
        <taxon>Embryophyta</taxon>
        <taxon>Tracheophyta</taxon>
        <taxon>Spermatophyta</taxon>
        <taxon>Magnoliopsida</taxon>
        <taxon>eudicotyledons</taxon>
        <taxon>Gunneridae</taxon>
        <taxon>Pentapetalae</taxon>
        <taxon>rosids</taxon>
        <taxon>Vitales</taxon>
        <taxon>Vitaceae</taxon>
        <taxon>Viteae</taxon>
        <taxon>Vitis</taxon>
    </lineage>
</organism>
<dbReference type="Proteomes" id="UP000288805">
    <property type="component" value="Unassembled WGS sequence"/>
</dbReference>
<sequence length="341" mass="37169">MGKIETTPQANLDHQQPPSSDDPNAAPSLPPVPHSHTTTSSPAHDDHQQPQHMEQEPPQPPTADPHTNDHHVPHVKPPSEGEHIDKTTAVAFPPQPSDSHAPPSSNQPVQVAPETASVRRQQPKLENGIDSIPAVAFPPQPRMQAVEPPRPNNQLVLYGVPMPEANNMEGAGGGGASALVPVTPARQESGKAHLVLIQSVGNPWSSGLFDCYKHPINAIITTVAPCVTFGQIAEIVDNGSTSCLTGAMLYFFLFLVICHWNVGVRYRRRVRNAYELAETPVTDRLAHVLFPLCALCQEFRELKNQGYDPFLGYNGVVAKIQEQMQQQSNNAIPPTSQMMMR</sequence>
<evidence type="ECO:0000256" key="2">
    <source>
        <dbReference type="SAM" id="Phobius"/>
    </source>
</evidence>
<feature type="compositionally biased region" description="Low complexity" evidence="1">
    <location>
        <begin position="17"/>
        <end position="27"/>
    </location>
</feature>
<feature type="compositionally biased region" description="Basic and acidic residues" evidence="1">
    <location>
        <begin position="43"/>
        <end position="55"/>
    </location>
</feature>
<comment type="caution">
    <text evidence="3">The sequence shown here is derived from an EMBL/GenBank/DDBJ whole genome shotgun (WGS) entry which is preliminary data.</text>
</comment>
<reference evidence="3 4" key="1">
    <citation type="journal article" date="2018" name="PLoS Genet.">
        <title>Population sequencing reveals clonal diversity and ancestral inbreeding in the grapevine cultivar Chardonnay.</title>
        <authorList>
            <person name="Roach M.J."/>
            <person name="Johnson D.L."/>
            <person name="Bohlmann J."/>
            <person name="van Vuuren H.J."/>
            <person name="Jones S.J."/>
            <person name="Pretorius I.S."/>
            <person name="Schmidt S.A."/>
            <person name="Borneman A.R."/>
        </authorList>
    </citation>
    <scope>NUCLEOTIDE SEQUENCE [LARGE SCALE GENOMIC DNA]</scope>
    <source>
        <strain evidence="4">cv. Chardonnay</strain>
        <tissue evidence="3">Leaf</tissue>
    </source>
</reference>